<dbReference type="Gene3D" id="1.25.40.20">
    <property type="entry name" value="Ankyrin repeat-containing domain"/>
    <property type="match status" value="4"/>
</dbReference>
<accession>A0ABC9AQ24</accession>
<keyword evidence="11" id="KW-1185">Reference proteome</keyword>
<dbReference type="InterPro" id="IPR002110">
    <property type="entry name" value="Ankyrin_rpt"/>
</dbReference>
<dbReference type="EMBL" id="OZ075131">
    <property type="protein sequence ID" value="CAL4981791.1"/>
    <property type="molecule type" value="Genomic_DNA"/>
</dbReference>
<gene>
    <name evidence="10" type="ORF">URODEC1_LOCUS56312</name>
</gene>
<comment type="subcellular location">
    <subcellularLocation>
        <location evidence="1">Membrane</location>
        <topology evidence="1">Multi-pass membrane protein</topology>
    </subcellularLocation>
</comment>
<dbReference type="AlphaFoldDB" id="A0ABC9AQ24"/>
<keyword evidence="2 8" id="KW-0812">Transmembrane</keyword>
<keyword evidence="3" id="KW-0677">Repeat</keyword>
<feature type="transmembrane region" description="Helical" evidence="8">
    <location>
        <begin position="959"/>
        <end position="979"/>
    </location>
</feature>
<keyword evidence="4 8" id="KW-1133">Transmembrane helix</keyword>
<dbReference type="PANTHER" id="PTHR24186:SF54">
    <property type="entry name" value="PGG DOMAIN-CONTAINING PROTEIN"/>
    <property type="match status" value="1"/>
</dbReference>
<feature type="transmembrane region" description="Helical" evidence="8">
    <location>
        <begin position="935"/>
        <end position="953"/>
    </location>
</feature>
<dbReference type="Pfam" id="PF12796">
    <property type="entry name" value="Ank_2"/>
    <property type="match status" value="6"/>
</dbReference>
<dbReference type="Pfam" id="PF13962">
    <property type="entry name" value="PGG"/>
    <property type="match status" value="1"/>
</dbReference>
<feature type="repeat" description="ANK" evidence="7">
    <location>
        <begin position="261"/>
        <end position="293"/>
    </location>
</feature>
<evidence type="ECO:0000256" key="3">
    <source>
        <dbReference type="ARBA" id="ARBA00022737"/>
    </source>
</evidence>
<reference evidence="10 11" key="2">
    <citation type="submission" date="2024-10" db="EMBL/GenBank/DDBJ databases">
        <authorList>
            <person name="Ryan C."/>
        </authorList>
    </citation>
    <scope>NUCLEOTIDE SEQUENCE [LARGE SCALE GENOMIC DNA]</scope>
</reference>
<dbReference type="PROSITE" id="PS50297">
    <property type="entry name" value="ANK_REP_REGION"/>
    <property type="match status" value="1"/>
</dbReference>
<organism evidence="10 11">
    <name type="scientific">Urochloa decumbens</name>
    <dbReference type="NCBI Taxonomy" id="240449"/>
    <lineage>
        <taxon>Eukaryota</taxon>
        <taxon>Viridiplantae</taxon>
        <taxon>Streptophyta</taxon>
        <taxon>Embryophyta</taxon>
        <taxon>Tracheophyta</taxon>
        <taxon>Spermatophyta</taxon>
        <taxon>Magnoliopsida</taxon>
        <taxon>Liliopsida</taxon>
        <taxon>Poales</taxon>
        <taxon>Poaceae</taxon>
        <taxon>PACMAD clade</taxon>
        <taxon>Panicoideae</taxon>
        <taxon>Panicodae</taxon>
        <taxon>Paniceae</taxon>
        <taxon>Melinidinae</taxon>
        <taxon>Urochloa</taxon>
    </lineage>
</organism>
<evidence type="ECO:0000256" key="2">
    <source>
        <dbReference type="ARBA" id="ARBA00022692"/>
    </source>
</evidence>
<dbReference type="SUPFAM" id="SSF48403">
    <property type="entry name" value="Ankyrin repeat"/>
    <property type="match status" value="3"/>
</dbReference>
<evidence type="ECO:0000256" key="1">
    <source>
        <dbReference type="ARBA" id="ARBA00004141"/>
    </source>
</evidence>
<evidence type="ECO:0000256" key="7">
    <source>
        <dbReference type="PROSITE-ProRule" id="PRU00023"/>
    </source>
</evidence>
<reference evidence="11" key="1">
    <citation type="submission" date="2024-06" db="EMBL/GenBank/DDBJ databases">
        <authorList>
            <person name="Ryan C."/>
        </authorList>
    </citation>
    <scope>NUCLEOTIDE SEQUENCE [LARGE SCALE GENOMIC DNA]</scope>
</reference>
<dbReference type="InterPro" id="IPR026961">
    <property type="entry name" value="PGG_dom"/>
</dbReference>
<dbReference type="GO" id="GO:0016020">
    <property type="term" value="C:membrane"/>
    <property type="evidence" value="ECO:0007669"/>
    <property type="project" value="UniProtKB-SubCell"/>
</dbReference>
<evidence type="ECO:0000256" key="6">
    <source>
        <dbReference type="ARBA" id="ARBA00023136"/>
    </source>
</evidence>
<evidence type="ECO:0000256" key="8">
    <source>
        <dbReference type="SAM" id="Phobius"/>
    </source>
</evidence>
<dbReference type="SMART" id="SM00248">
    <property type="entry name" value="ANK"/>
    <property type="match status" value="18"/>
</dbReference>
<protein>
    <recommendedName>
        <fullName evidence="9">PGG domain-containing protein</fullName>
    </recommendedName>
</protein>
<dbReference type="PROSITE" id="PS50088">
    <property type="entry name" value="ANK_REPEAT"/>
    <property type="match status" value="1"/>
</dbReference>
<evidence type="ECO:0000256" key="4">
    <source>
        <dbReference type="ARBA" id="ARBA00022989"/>
    </source>
</evidence>
<feature type="transmembrane region" description="Helical" evidence="8">
    <location>
        <begin position="847"/>
        <end position="869"/>
    </location>
</feature>
<proteinExistence type="predicted"/>
<evidence type="ECO:0000313" key="11">
    <source>
        <dbReference type="Proteomes" id="UP001497457"/>
    </source>
</evidence>
<feature type="transmembrane region" description="Helical" evidence="8">
    <location>
        <begin position="889"/>
        <end position="914"/>
    </location>
</feature>
<evidence type="ECO:0000313" key="10">
    <source>
        <dbReference type="EMBL" id="CAL4981791.1"/>
    </source>
</evidence>
<name>A0ABC9AQ24_9POAL</name>
<keyword evidence="5 7" id="KW-0040">ANK repeat</keyword>
<dbReference type="Proteomes" id="UP001497457">
    <property type="component" value="Chromosome 21rd"/>
</dbReference>
<dbReference type="PANTHER" id="PTHR24186">
    <property type="entry name" value="PROTEIN PHOSPHATASE 1 REGULATORY SUBUNIT"/>
    <property type="match status" value="1"/>
</dbReference>
<evidence type="ECO:0000259" key="9">
    <source>
        <dbReference type="Pfam" id="PF13962"/>
    </source>
</evidence>
<evidence type="ECO:0000256" key="5">
    <source>
        <dbReference type="ARBA" id="ARBA00023043"/>
    </source>
</evidence>
<keyword evidence="6 8" id="KW-0472">Membrane</keyword>
<sequence>MADQVASQVLELAHMDSAMSNTSSALASAANVVSEVPLITRSRSSSSRGALMDGGLLEAATSGDAKSMKQQLALHDPAVLFRTTPQGNTCLHIASIHGHEEFCKNVLTLENSQELLSAVNGDGETPLLTAVARGHASLASFLLRSYRAEHLSEMILKEDKRGCNVLHHAIRGGHRELALQLIEEKPALSKHVNKYDESPMFMAAIRNFTDVVKKLLNIFDAARTGPFGFNALHAAVRNSNPEIAKAIIARHVPLMRQENNNHLTPIHLAVSDGNVEMVSAMLEQDQSLGYLSYESGSPLLCVAASKGHVGIAQELLKHCPDAPYCDATGSTCLHEAVLSGQAEFVEFIMASQQLRQIVNMLNGERETALHLAVKKSDKIHKKMVAALRLHQDIDDTVLNGNGITVLQDGVHKVNPLNPIAAGPVITGPLPGEPGMDDRRLQVLEAATSGNGDLLRHLFRLDPVLLLSRNPHGNTCLHIASMHGHERFCKDAIALNSSLLAAVNIDDETPLLIAVTSGHVALASALLVCCHEEEQLGRAILKQDKQGCNALHHAIRSGHGKLALELIEEEPGLSQAWNNSNESPMFMAVRRDLTVVFEKLLGIPFSAHCGTRGYNVLHAAVGNGNPDMVRRIMVARPWLAREEDLSRKTPVHTAAYENKIDILRLFLEEDRSLGYLNPTSGDPLLCTAAFVGHVGIAQELLKHCRDAPFRTRANGWTCLHTAVYHDQMEFAKFVLRSQKLRKLINMQDKSGETALHLAVRKCNPKMVDALLHHRDIDITVLSRSGQTATWVLFNTSDEAKTLNWNEVYMLMLKADPKIATSTDNLHGAVMDEVTNALRKDAKALTEKYTNNTSLVAILIATITFAAAFTLPGGYSSNADNEGYPIMARKVAFQAFLISDTLAMCSSLAVAFICIIAKWEDFEFLLHYRSFTKKLMWFAYMGTTIAFSTGLYTVLAPRLLWLAVAVCVPTVLLPIFTMLLGEWPIWKLRIQLRQNFKSGLLDMV</sequence>
<feature type="domain" description="PGG" evidence="9">
    <location>
        <begin position="845"/>
        <end position="952"/>
    </location>
</feature>
<dbReference type="InterPro" id="IPR036770">
    <property type="entry name" value="Ankyrin_rpt-contain_sf"/>
</dbReference>